<dbReference type="Proteomes" id="UP000541857">
    <property type="component" value="Unassembled WGS sequence"/>
</dbReference>
<comment type="caution">
    <text evidence="2">The sequence shown here is derived from an EMBL/GenBank/DDBJ whole genome shotgun (WGS) entry which is preliminary data.</text>
</comment>
<dbReference type="SUPFAM" id="SSF48452">
    <property type="entry name" value="TPR-like"/>
    <property type="match status" value="1"/>
</dbReference>
<dbReference type="InterPro" id="IPR011990">
    <property type="entry name" value="TPR-like_helical_dom_sf"/>
</dbReference>
<feature type="signal peptide" evidence="1">
    <location>
        <begin position="1"/>
        <end position="19"/>
    </location>
</feature>
<name>A0A7W2R277_9FLAO</name>
<dbReference type="EMBL" id="JACGLT010000001">
    <property type="protein sequence ID" value="MBA6151526.1"/>
    <property type="molecule type" value="Genomic_DNA"/>
</dbReference>
<dbReference type="InterPro" id="IPR024361">
    <property type="entry name" value="BACON"/>
</dbReference>
<reference evidence="2 3" key="1">
    <citation type="submission" date="2020-07" db="EMBL/GenBank/DDBJ databases">
        <title>Bacterium isolated from marine sediment.</title>
        <authorList>
            <person name="Shang D."/>
        </authorList>
    </citation>
    <scope>NUCLEOTIDE SEQUENCE [LARGE SCALE GENOMIC DNA]</scope>
    <source>
        <strain evidence="2 3">F6074</strain>
    </source>
</reference>
<dbReference type="AlphaFoldDB" id="A0A7W2R277"/>
<feature type="chain" id="PRO_5030624597" evidence="1">
    <location>
        <begin position="20"/>
        <end position="454"/>
    </location>
</feature>
<sequence>MKKIIVLVMIFATATSVLAQTPLVAGDNCFDNGDYVCAQKKYQDAMDTASGRDKQIAEIRYSRANSCNNWLTVANRAFNNNSYESAKENYQWVLNENPNDNYAKSQLEKCISALKAVIKLSVSKESLTFSPLGGMDRIFVNTNATSYSVRNIPSWCTVQKFDSYFDITYTPNTGISPRTGLYKITAGDKEVEIYASQPVPPKKQEITLSVSKENIRLNEVVKSIIIDVNTNSSDYQITNLPSWCRVKSKYHNWFSLECEANYNSYSREDWFYVNAGNKSVRINLHQSGSTKKSSFPVKKRKEKSIKRSLGSFSSLGIQSGEIAYLGLLYESGGRRTVGFHISARTSLITENNIWNGGEPINKTEIQLGPNFKISKRLYLNIGGGYGHIGDVDSITNFDNMEELGYYVGTAGLMIRLSRVVNINGGVSFMNIDKDFDNPEITFGISFNLKGKNRY</sequence>
<keyword evidence="1" id="KW-0732">Signal</keyword>
<dbReference type="Gene3D" id="2.60.40.10">
    <property type="entry name" value="Immunoglobulins"/>
    <property type="match status" value="1"/>
</dbReference>
<evidence type="ECO:0000256" key="1">
    <source>
        <dbReference type="SAM" id="SignalP"/>
    </source>
</evidence>
<dbReference type="RefSeq" id="WP_182202228.1">
    <property type="nucleotide sequence ID" value="NZ_JACGLT010000001.1"/>
</dbReference>
<gene>
    <name evidence="2" type="ORF">H3Z82_02170</name>
</gene>
<evidence type="ECO:0000313" key="3">
    <source>
        <dbReference type="Proteomes" id="UP000541857"/>
    </source>
</evidence>
<evidence type="ECO:0000313" key="2">
    <source>
        <dbReference type="EMBL" id="MBA6151526.1"/>
    </source>
</evidence>
<dbReference type="InterPro" id="IPR013783">
    <property type="entry name" value="Ig-like_fold"/>
</dbReference>
<accession>A0A7W2R277</accession>
<proteinExistence type="predicted"/>
<dbReference type="CDD" id="cd14948">
    <property type="entry name" value="BACON"/>
    <property type="match status" value="2"/>
</dbReference>
<keyword evidence="3" id="KW-1185">Reference proteome</keyword>
<protein>
    <submittedName>
        <fullName evidence="2">BACON domain-containing protein</fullName>
    </submittedName>
</protein>
<organism evidence="2 3">
    <name type="scientific">Gelidibacter maritimus</name>
    <dbReference type="NCBI Taxonomy" id="2761487"/>
    <lineage>
        <taxon>Bacteria</taxon>
        <taxon>Pseudomonadati</taxon>
        <taxon>Bacteroidota</taxon>
        <taxon>Flavobacteriia</taxon>
        <taxon>Flavobacteriales</taxon>
        <taxon>Flavobacteriaceae</taxon>
        <taxon>Gelidibacter</taxon>
    </lineage>
</organism>